<feature type="region of interest" description="Disordered" evidence="1">
    <location>
        <begin position="1"/>
        <end position="39"/>
    </location>
</feature>
<evidence type="ECO:0000256" key="1">
    <source>
        <dbReference type="SAM" id="MobiDB-lite"/>
    </source>
</evidence>
<proteinExistence type="predicted"/>
<sequence>MEQREAANGEGESQSQTESFITKKRTRRKDSGEDLSLAQRTSPTPVCVLCAEMPANETVGYGQVRRRRHGQYLSKLLASFKSTLSEHRSQLRGNMSPLIGMDASRKRFFISTYYPICRGTLNAMMQNPANCSREEAGLVAGGFGPDGPQPPALGKNLKEFVTRLGRISHNLTCTPQGPRGKQVL</sequence>
<organism evidence="2 3">
    <name type="scientific">Pleuronectes platessa</name>
    <name type="common">European plaice</name>
    <dbReference type="NCBI Taxonomy" id="8262"/>
    <lineage>
        <taxon>Eukaryota</taxon>
        <taxon>Metazoa</taxon>
        <taxon>Chordata</taxon>
        <taxon>Craniata</taxon>
        <taxon>Vertebrata</taxon>
        <taxon>Euteleostomi</taxon>
        <taxon>Actinopterygii</taxon>
        <taxon>Neopterygii</taxon>
        <taxon>Teleostei</taxon>
        <taxon>Neoteleostei</taxon>
        <taxon>Acanthomorphata</taxon>
        <taxon>Carangaria</taxon>
        <taxon>Pleuronectiformes</taxon>
        <taxon>Pleuronectoidei</taxon>
        <taxon>Pleuronectidae</taxon>
        <taxon>Pleuronectes</taxon>
    </lineage>
</organism>
<dbReference type="EMBL" id="CADEAL010000668">
    <property type="protein sequence ID" value="CAB1423622.1"/>
    <property type="molecule type" value="Genomic_DNA"/>
</dbReference>
<evidence type="ECO:0000313" key="2">
    <source>
        <dbReference type="EMBL" id="CAB1423622.1"/>
    </source>
</evidence>
<dbReference type="Proteomes" id="UP001153269">
    <property type="component" value="Unassembled WGS sequence"/>
</dbReference>
<dbReference type="AlphaFoldDB" id="A0A9N7U3H2"/>
<gene>
    <name evidence="2" type="ORF">PLEPLA_LOCUS11542</name>
</gene>
<comment type="caution">
    <text evidence="2">The sequence shown here is derived from an EMBL/GenBank/DDBJ whole genome shotgun (WGS) entry which is preliminary data.</text>
</comment>
<keyword evidence="3" id="KW-1185">Reference proteome</keyword>
<accession>A0A9N7U3H2</accession>
<feature type="compositionally biased region" description="Polar residues" evidence="1">
    <location>
        <begin position="11"/>
        <end position="20"/>
    </location>
</feature>
<evidence type="ECO:0000313" key="3">
    <source>
        <dbReference type="Proteomes" id="UP001153269"/>
    </source>
</evidence>
<reference evidence="2" key="1">
    <citation type="submission" date="2020-03" db="EMBL/GenBank/DDBJ databases">
        <authorList>
            <person name="Weist P."/>
        </authorList>
    </citation>
    <scope>NUCLEOTIDE SEQUENCE</scope>
</reference>
<protein>
    <submittedName>
        <fullName evidence="2">Uncharacterized protein</fullName>
    </submittedName>
</protein>
<name>A0A9N7U3H2_PLEPL</name>